<evidence type="ECO:0000259" key="2">
    <source>
        <dbReference type="Pfam" id="PF00487"/>
    </source>
</evidence>
<evidence type="ECO:0000313" key="3">
    <source>
        <dbReference type="EMBL" id="ELR71577.1"/>
    </source>
</evidence>
<dbReference type="InterPro" id="IPR012171">
    <property type="entry name" value="Fatty_acid_desaturase"/>
</dbReference>
<feature type="transmembrane region" description="Helical" evidence="1">
    <location>
        <begin position="29"/>
        <end position="48"/>
    </location>
</feature>
<dbReference type="PANTHER" id="PTHR19353">
    <property type="entry name" value="FATTY ACID DESATURASE 2"/>
    <property type="match status" value="1"/>
</dbReference>
<feature type="transmembrane region" description="Helical" evidence="1">
    <location>
        <begin position="195"/>
        <end position="217"/>
    </location>
</feature>
<reference evidence="3 4" key="1">
    <citation type="submission" date="2012-12" db="EMBL/GenBank/DDBJ databases">
        <title>Genome assembly of Fulvivirga imtechensis AK7.</title>
        <authorList>
            <person name="Nupur N."/>
            <person name="Khatri I."/>
            <person name="Kumar R."/>
            <person name="Subramanian S."/>
            <person name="Pinnaka A."/>
        </authorList>
    </citation>
    <scope>NUCLEOTIDE SEQUENCE [LARGE SCALE GENOMIC DNA]</scope>
    <source>
        <strain evidence="3 4">AK7</strain>
    </source>
</reference>
<dbReference type="PATRIC" id="fig|1237149.3.peg.2359"/>
<evidence type="ECO:0000256" key="1">
    <source>
        <dbReference type="SAM" id="Phobius"/>
    </source>
</evidence>
<keyword evidence="1" id="KW-0812">Transmembrane</keyword>
<protein>
    <submittedName>
        <fullName evidence="3">Linoleoyl-CoA desaturase</fullName>
    </submittedName>
</protein>
<gene>
    <name evidence="3" type="ORF">C900_02492</name>
</gene>
<dbReference type="InterPro" id="IPR005804">
    <property type="entry name" value="FA_desaturase_dom"/>
</dbReference>
<proteinExistence type="predicted"/>
<dbReference type="GO" id="GO:0016717">
    <property type="term" value="F:oxidoreductase activity, acting on paired donors, with oxidation of a pair of donors resulting in the reduction of molecular oxygen to two molecules of water"/>
    <property type="evidence" value="ECO:0007669"/>
    <property type="project" value="TreeGrafter"/>
</dbReference>
<evidence type="ECO:0000313" key="4">
    <source>
        <dbReference type="Proteomes" id="UP000011135"/>
    </source>
</evidence>
<dbReference type="STRING" id="1237149.C900_02492"/>
<dbReference type="Proteomes" id="UP000011135">
    <property type="component" value="Unassembled WGS sequence"/>
</dbReference>
<dbReference type="GO" id="GO:0016020">
    <property type="term" value="C:membrane"/>
    <property type="evidence" value="ECO:0007669"/>
    <property type="project" value="TreeGrafter"/>
</dbReference>
<keyword evidence="4" id="KW-1185">Reference proteome</keyword>
<dbReference type="PANTHER" id="PTHR19353:SF19">
    <property type="entry name" value="DELTA(5) FATTY ACID DESATURASE C-RELATED"/>
    <property type="match status" value="1"/>
</dbReference>
<name>L8JWI6_9BACT</name>
<sequence>MHMVIKTIAMLAMYIIPYLLMIVGVITNVWAILAMWIVMGIAMAGIGFSIMHDANHGAYSKNKKVNKYLGYLINIVGGSAINWKIQHNVLHHTYTNIDGMDEDIDPGKLMRLSPHKKRYMLHRIQHIYGWGLYGLMTFLWITTKDFRQLFRYKNMGLTKSQNINTQVQLFRLIIAKILYYAVFLALPIAVLNINWWLVLIFFIAMHFTAGLILGCVFQPAHVMPTADFPLPDKEGNLENDWAVHQLYTTTNFSPNSRLLGWYVGGLNYQIEHHLFPTICHIHYRKIAGIVKQTAEEFGLPYHSQPNFLQAILNHARMLRDLGKYDVAPVKTYV</sequence>
<feature type="domain" description="Fatty acid desaturase" evidence="2">
    <location>
        <begin position="29"/>
        <end position="304"/>
    </location>
</feature>
<dbReference type="Pfam" id="PF00487">
    <property type="entry name" value="FA_desaturase"/>
    <property type="match status" value="1"/>
</dbReference>
<comment type="caution">
    <text evidence="3">The sequence shown here is derived from an EMBL/GenBank/DDBJ whole genome shotgun (WGS) entry which is preliminary data.</text>
</comment>
<dbReference type="eggNOG" id="COG3239">
    <property type="taxonomic scope" value="Bacteria"/>
</dbReference>
<accession>L8JWI6</accession>
<dbReference type="AlphaFoldDB" id="L8JWI6"/>
<dbReference type="GO" id="GO:0008610">
    <property type="term" value="P:lipid biosynthetic process"/>
    <property type="evidence" value="ECO:0007669"/>
    <property type="project" value="UniProtKB-ARBA"/>
</dbReference>
<feature type="transmembrane region" description="Helical" evidence="1">
    <location>
        <begin position="68"/>
        <end position="85"/>
    </location>
</feature>
<keyword evidence="1" id="KW-1133">Transmembrane helix</keyword>
<dbReference type="CDD" id="cd03506">
    <property type="entry name" value="Delta6-FADS-like"/>
    <property type="match status" value="1"/>
</dbReference>
<organism evidence="3 4">
    <name type="scientific">Fulvivirga imtechensis AK7</name>
    <dbReference type="NCBI Taxonomy" id="1237149"/>
    <lineage>
        <taxon>Bacteria</taxon>
        <taxon>Pseudomonadati</taxon>
        <taxon>Bacteroidota</taxon>
        <taxon>Cytophagia</taxon>
        <taxon>Cytophagales</taxon>
        <taxon>Fulvivirgaceae</taxon>
        <taxon>Fulvivirga</taxon>
    </lineage>
</organism>
<feature type="transmembrane region" description="Helical" evidence="1">
    <location>
        <begin position="169"/>
        <end position="189"/>
    </location>
</feature>
<feature type="transmembrane region" description="Helical" evidence="1">
    <location>
        <begin position="7"/>
        <end position="23"/>
    </location>
</feature>
<feature type="transmembrane region" description="Helical" evidence="1">
    <location>
        <begin position="127"/>
        <end position="143"/>
    </location>
</feature>
<dbReference type="PIRSF" id="PIRSF015921">
    <property type="entry name" value="FA_sphinglp_des"/>
    <property type="match status" value="1"/>
</dbReference>
<dbReference type="EMBL" id="AMZN01000037">
    <property type="protein sequence ID" value="ELR71577.1"/>
    <property type="molecule type" value="Genomic_DNA"/>
</dbReference>
<keyword evidence="1" id="KW-0472">Membrane</keyword>